<evidence type="ECO:0000313" key="1">
    <source>
        <dbReference type="EMBL" id="SNR16547.1"/>
    </source>
</evidence>
<proteinExistence type="predicted"/>
<gene>
    <name evidence="1" type="ORF">TJEJU_2877</name>
</gene>
<keyword evidence="2" id="KW-1185">Reference proteome</keyword>
<dbReference type="KEGG" id="tje:TJEJU_2877"/>
<dbReference type="AlphaFoldDB" id="A0A238UBG1"/>
<reference evidence="1 2" key="1">
    <citation type="submission" date="2017-07" db="EMBL/GenBank/DDBJ databases">
        <authorList>
            <person name="Sun Z.S."/>
            <person name="Albrecht U."/>
            <person name="Echele G."/>
            <person name="Lee C.C."/>
        </authorList>
    </citation>
    <scope>NUCLEOTIDE SEQUENCE [LARGE SCALE GENOMIC DNA]</scope>
    <source>
        <strain evidence="2">type strain: KCTC 22618</strain>
    </source>
</reference>
<sequence>MSRYKIYDTDFYKQISLLLPTFKRKSKIINFLKSLIKPLTELYQVFKRYRTETLYKINHNGQVVYLQKVLNDRFDKTQRRIFISDGLFNNPTYVYPHEDQKDIYLNTQYIFNQTELEFKDVDFVVVLPSDISVSDEEDIRMRSLINYYKLASKTYKITTQNE</sequence>
<dbReference type="Proteomes" id="UP000215214">
    <property type="component" value="Chromosome TJEJU"/>
</dbReference>
<evidence type="ECO:0000313" key="2">
    <source>
        <dbReference type="Proteomes" id="UP000215214"/>
    </source>
</evidence>
<organism evidence="1 2">
    <name type="scientific">Tenacibaculum jejuense</name>
    <dbReference type="NCBI Taxonomy" id="584609"/>
    <lineage>
        <taxon>Bacteria</taxon>
        <taxon>Pseudomonadati</taxon>
        <taxon>Bacteroidota</taxon>
        <taxon>Flavobacteriia</taxon>
        <taxon>Flavobacteriales</taxon>
        <taxon>Flavobacteriaceae</taxon>
        <taxon>Tenacibaculum</taxon>
    </lineage>
</organism>
<protein>
    <submittedName>
        <fullName evidence="1">Uncharacterized protein</fullName>
    </submittedName>
</protein>
<accession>A0A238UBG1</accession>
<dbReference type="EMBL" id="LT899436">
    <property type="protein sequence ID" value="SNR16547.1"/>
    <property type="molecule type" value="Genomic_DNA"/>
</dbReference>
<name>A0A238UBG1_9FLAO</name>